<dbReference type="SUPFAM" id="SSF51064">
    <property type="entry name" value="Head domain of nucleotide exchange factor GrpE"/>
    <property type="match status" value="1"/>
</dbReference>
<dbReference type="PRINTS" id="PR00773">
    <property type="entry name" value="GRPEPROTEIN"/>
</dbReference>
<reference evidence="3" key="1">
    <citation type="journal article" date="2025" name="Foods">
        <title>Unveiling the Microbial Signatures of Arabica Coffee Cherries: Insights into Ripeness Specific Diversity, Functional Traits, and Implications for Quality and Safety.</title>
        <authorList>
            <consortium name="RefSeq"/>
            <person name="Tenea G.N."/>
            <person name="Cifuentes V."/>
            <person name="Reyes P."/>
            <person name="Cevallos-Vallejos M."/>
        </authorList>
    </citation>
    <scope>NUCLEOTIDE SEQUENCE [LARGE SCALE GENOMIC DNA]</scope>
</reference>
<dbReference type="GO" id="GO:0030150">
    <property type="term" value="P:protein import into mitochondrial matrix"/>
    <property type="evidence" value="ECO:0007669"/>
    <property type="project" value="TreeGrafter"/>
</dbReference>
<dbReference type="GO" id="GO:0001405">
    <property type="term" value="C:PAM complex, Tim23 associated import motor"/>
    <property type="evidence" value="ECO:0007669"/>
    <property type="project" value="TreeGrafter"/>
</dbReference>
<dbReference type="GeneID" id="113736903"/>
<evidence type="ECO:0000256" key="1">
    <source>
        <dbReference type="ARBA" id="ARBA00023186"/>
    </source>
</evidence>
<dbReference type="RefSeq" id="XP_027119905.1">
    <property type="nucleotide sequence ID" value="XM_027264104.1"/>
</dbReference>
<evidence type="ECO:0000256" key="2">
    <source>
        <dbReference type="RuleBase" id="RU004478"/>
    </source>
</evidence>
<dbReference type="OrthoDB" id="201635at2759"/>
<name>A0A6P6WWW0_COFAR</name>
<dbReference type="GO" id="GO:0042803">
    <property type="term" value="F:protein homodimerization activity"/>
    <property type="evidence" value="ECO:0007669"/>
    <property type="project" value="InterPro"/>
</dbReference>
<dbReference type="GO" id="GO:0051087">
    <property type="term" value="F:protein-folding chaperone binding"/>
    <property type="evidence" value="ECO:0007669"/>
    <property type="project" value="InterPro"/>
</dbReference>
<keyword evidence="3" id="KW-1185">Reference proteome</keyword>
<organism evidence="3 4">
    <name type="scientific">Coffea arabica</name>
    <name type="common">Arabian coffee</name>
    <dbReference type="NCBI Taxonomy" id="13443"/>
    <lineage>
        <taxon>Eukaryota</taxon>
        <taxon>Viridiplantae</taxon>
        <taxon>Streptophyta</taxon>
        <taxon>Embryophyta</taxon>
        <taxon>Tracheophyta</taxon>
        <taxon>Spermatophyta</taxon>
        <taxon>Magnoliopsida</taxon>
        <taxon>eudicotyledons</taxon>
        <taxon>Gunneridae</taxon>
        <taxon>Pentapetalae</taxon>
        <taxon>asterids</taxon>
        <taxon>lamiids</taxon>
        <taxon>Gentianales</taxon>
        <taxon>Rubiaceae</taxon>
        <taxon>Ixoroideae</taxon>
        <taxon>Gardenieae complex</taxon>
        <taxon>Bertiereae - Coffeeae clade</taxon>
        <taxon>Coffeeae</taxon>
        <taxon>Coffea</taxon>
    </lineage>
</organism>
<evidence type="ECO:0000313" key="5">
    <source>
        <dbReference type="RefSeq" id="XP_071940252.1"/>
    </source>
</evidence>
<comment type="similarity">
    <text evidence="2">Belongs to the GrpE family.</text>
</comment>
<accession>A0A6P6WWW0</accession>
<dbReference type="RefSeq" id="XP_071940252.1">
    <property type="nucleotide sequence ID" value="XM_072084151.1"/>
</dbReference>
<dbReference type="Pfam" id="PF01025">
    <property type="entry name" value="GrpE"/>
    <property type="match status" value="1"/>
</dbReference>
<sequence length="183" mass="20964">MYHFLASVVARLEPCFARRDWVLICSMGLASFLCKKADIDFEQYENRQTEDKADIDSHINLLFEKRFEPRIHPTEEEVVKTQGLRDLFKDLVTNAEICEDGLSKILPRYGVNKFTPHSGDVFDPNKHKLAFFVPDPNREPGLVAVVKRDGYIYGDEVIRQAEVGVTRGVATRRSRRPSPIPSQ</sequence>
<evidence type="ECO:0000313" key="3">
    <source>
        <dbReference type="Proteomes" id="UP001652660"/>
    </source>
</evidence>
<reference evidence="4" key="2">
    <citation type="submission" date="2025-04" db="UniProtKB">
        <authorList>
            <consortium name="RefSeq"/>
        </authorList>
    </citation>
    <scope>IDENTIFICATION</scope>
    <source>
        <tissue evidence="4 5">Leaves</tissue>
    </source>
</reference>
<dbReference type="GO" id="GO:0000774">
    <property type="term" value="F:adenyl-nucleotide exchange factor activity"/>
    <property type="evidence" value="ECO:0007669"/>
    <property type="project" value="InterPro"/>
</dbReference>
<dbReference type="PANTHER" id="PTHR21237">
    <property type="entry name" value="GRPE PROTEIN"/>
    <property type="match status" value="1"/>
</dbReference>
<keyword evidence="1" id="KW-0143">Chaperone</keyword>
<protein>
    <submittedName>
        <fullName evidence="4">GrpE protein homolog 2, mitochondrial-like</fullName>
    </submittedName>
</protein>
<dbReference type="PANTHER" id="PTHR21237:SF23">
    <property type="entry name" value="GRPE PROTEIN HOMOLOG, MITOCHONDRIAL"/>
    <property type="match status" value="1"/>
</dbReference>
<dbReference type="GO" id="GO:0051082">
    <property type="term" value="F:unfolded protein binding"/>
    <property type="evidence" value="ECO:0007669"/>
    <property type="project" value="TreeGrafter"/>
</dbReference>
<dbReference type="InterPro" id="IPR000740">
    <property type="entry name" value="GrpE"/>
</dbReference>
<dbReference type="Gene3D" id="2.30.22.10">
    <property type="entry name" value="Head domain of nucleotide exchange factor GrpE"/>
    <property type="match status" value="1"/>
</dbReference>
<dbReference type="Proteomes" id="UP001652660">
    <property type="component" value="Chromosome 3e"/>
</dbReference>
<dbReference type="GO" id="GO:0006457">
    <property type="term" value="P:protein folding"/>
    <property type="evidence" value="ECO:0007669"/>
    <property type="project" value="InterPro"/>
</dbReference>
<proteinExistence type="inferred from homology"/>
<dbReference type="AlphaFoldDB" id="A0A6P6WWW0"/>
<evidence type="ECO:0000313" key="4">
    <source>
        <dbReference type="RefSeq" id="XP_027119905.1"/>
    </source>
</evidence>
<dbReference type="InterPro" id="IPR009012">
    <property type="entry name" value="GrpE_head"/>
</dbReference>
<gene>
    <name evidence="4 5" type="primary">LOC113736903</name>
</gene>